<gene>
    <name evidence="2" type="primary">orf235</name>
</gene>
<feature type="domain" description="Homing endonuclease LAGLIDADG" evidence="1">
    <location>
        <begin position="115"/>
        <end position="201"/>
    </location>
</feature>
<proteinExistence type="predicted"/>
<dbReference type="Gene3D" id="3.10.28.10">
    <property type="entry name" value="Homing endonucleases"/>
    <property type="match status" value="2"/>
</dbReference>
<dbReference type="InterPro" id="IPR004860">
    <property type="entry name" value="LAGLIDADG_dom"/>
</dbReference>
<protein>
    <submittedName>
        <fullName evidence="2">Putative LAGLIDADG homing endonuclease</fullName>
    </submittedName>
</protein>
<dbReference type="SUPFAM" id="SSF55608">
    <property type="entry name" value="Homing endonucleases"/>
    <property type="match status" value="2"/>
</dbReference>
<dbReference type="PANTHER" id="PTHR37520:SF1">
    <property type="entry name" value="INTRON-ENCODED DNA ENDONUCLEASE AI2A-RELATED"/>
    <property type="match status" value="1"/>
</dbReference>
<dbReference type="GO" id="GO:0004519">
    <property type="term" value="F:endonuclease activity"/>
    <property type="evidence" value="ECO:0007669"/>
    <property type="project" value="UniProtKB-KW"/>
</dbReference>
<geneLocation type="mitochondrion" evidence="2"/>
<keyword evidence="2" id="KW-0496">Mitochondrion</keyword>
<dbReference type="EMBL" id="KF060940">
    <property type="protein sequence ID" value="AGZ90275.1"/>
    <property type="molecule type" value="Genomic_DNA"/>
</dbReference>
<reference evidence="2" key="1">
    <citation type="journal article" date="2013" name="Genome Biol. Evol.">
        <title>Tracing the evolution of streptophyte algae and their mitochondrial genome.</title>
        <authorList>
            <person name="Turmel M."/>
            <person name="Otis C."/>
            <person name="Lemieux C."/>
        </authorList>
    </citation>
    <scope>NUCLEOTIDE SEQUENCE</scope>
</reference>
<dbReference type="AlphaFoldDB" id="U5YGM0"/>
<dbReference type="RefSeq" id="YP_008816009.1">
    <property type="nucleotide sequence ID" value="NC_022860.1"/>
</dbReference>
<keyword evidence="2" id="KW-0540">Nuclease</keyword>
<dbReference type="Pfam" id="PF00961">
    <property type="entry name" value="LAGLIDADG_1"/>
    <property type="match status" value="2"/>
</dbReference>
<dbReference type="GeneID" id="17675306"/>
<keyword evidence="2" id="KW-0378">Hydrolase</keyword>
<name>U5YGM0_9VIRI</name>
<accession>U5YGM0</accession>
<dbReference type="PANTHER" id="PTHR37520">
    <property type="entry name" value="INTRON-ENCODED DNA ENDONUCLEASE AI2A-RELATED"/>
    <property type="match status" value="1"/>
</dbReference>
<evidence type="ECO:0000313" key="2">
    <source>
        <dbReference type="EMBL" id="AGZ90275.1"/>
    </source>
</evidence>
<evidence type="ECO:0000259" key="1">
    <source>
        <dbReference type="Pfam" id="PF00961"/>
    </source>
</evidence>
<dbReference type="InterPro" id="IPR027434">
    <property type="entry name" value="Homing_endonucl"/>
</dbReference>
<feature type="domain" description="Homing endonuclease LAGLIDADG" evidence="1">
    <location>
        <begin position="9"/>
        <end position="85"/>
    </location>
</feature>
<organism evidence="2">
    <name type="scientific">Closterium baillyanum</name>
    <dbReference type="NCBI Taxonomy" id="1416941"/>
    <lineage>
        <taxon>Eukaryota</taxon>
        <taxon>Viridiplantae</taxon>
        <taxon>Streptophyta</taxon>
        <taxon>Zygnematophyceae</taxon>
        <taxon>Zygnematophycidae</taxon>
        <taxon>Desmidiales</taxon>
        <taxon>Closteriaceae</taxon>
        <taxon>Closterium</taxon>
    </lineage>
</organism>
<sequence>MNQSFNQWLAGVIDGDGCFQLSKKGYACLEITMDIRDKHCLYQIKQKFGGSVKIKSDINYLRYRLHHKKGLLELINSINGFIRNPTRLIQLKQICDKYGMNLLYAEPLTYNNGWLAGMIDSDGSIYLNLQSDQVFISIGQKNKLLLDPLVPLYGGSIYMQKQTEAFKWVVYRKKEILALLEYFRHAPLRSAKKNRVFLISKYFLLKDLKAHLAAPNSILGKEWKLFLKNWESYSS</sequence>
<keyword evidence="2" id="KW-0255">Endonuclease</keyword>